<dbReference type="SUPFAM" id="SSF53474">
    <property type="entry name" value="alpha/beta-Hydrolases"/>
    <property type="match status" value="1"/>
</dbReference>
<dbReference type="Proteomes" id="UP000485484">
    <property type="component" value="Unassembled WGS sequence"/>
</dbReference>
<feature type="chain" id="PRO_5013319783" evidence="3">
    <location>
        <begin position="26"/>
        <end position="428"/>
    </location>
</feature>
<proteinExistence type="predicted"/>
<dbReference type="InterPro" id="IPR029058">
    <property type="entry name" value="AB_hydrolase_fold"/>
</dbReference>
<dbReference type="AlphaFoldDB" id="A0A1V5MHE7"/>
<dbReference type="PANTHER" id="PTHR43037">
    <property type="entry name" value="UNNAMED PRODUCT-RELATED"/>
    <property type="match status" value="1"/>
</dbReference>
<dbReference type="Pfam" id="PF00326">
    <property type="entry name" value="Peptidase_S9"/>
    <property type="match status" value="1"/>
</dbReference>
<keyword evidence="1 3" id="KW-0732">Signal</keyword>
<feature type="domain" description="Peptidase S9 prolyl oligopeptidase catalytic" evidence="4">
    <location>
        <begin position="126"/>
        <end position="294"/>
    </location>
</feature>
<keyword evidence="2" id="KW-0378">Hydrolase</keyword>
<evidence type="ECO:0000256" key="1">
    <source>
        <dbReference type="ARBA" id="ARBA00022729"/>
    </source>
</evidence>
<dbReference type="GO" id="GO:0006508">
    <property type="term" value="P:proteolysis"/>
    <property type="evidence" value="ECO:0007669"/>
    <property type="project" value="InterPro"/>
</dbReference>
<comment type="caution">
    <text evidence="5">The sequence shown here is derived from an EMBL/GenBank/DDBJ whole genome shotgun (WGS) entry which is preliminary data.</text>
</comment>
<dbReference type="InterPro" id="IPR001375">
    <property type="entry name" value="Peptidase_S9_cat"/>
</dbReference>
<evidence type="ECO:0000256" key="3">
    <source>
        <dbReference type="SAM" id="SignalP"/>
    </source>
</evidence>
<gene>
    <name evidence="5" type="ORF">BWY73_00762</name>
</gene>
<feature type="signal peptide" evidence="3">
    <location>
        <begin position="1"/>
        <end position="25"/>
    </location>
</feature>
<dbReference type="Gene3D" id="3.40.50.1820">
    <property type="entry name" value="alpha/beta hydrolase"/>
    <property type="match status" value="1"/>
</dbReference>
<evidence type="ECO:0000256" key="2">
    <source>
        <dbReference type="ARBA" id="ARBA00022801"/>
    </source>
</evidence>
<dbReference type="EMBL" id="MWAK01000090">
    <property type="protein sequence ID" value="OPZ92522.1"/>
    <property type="molecule type" value="Genomic_DNA"/>
</dbReference>
<organism evidence="5">
    <name type="scientific">candidate division TA06 bacterium ADurb.Bin417</name>
    <dbReference type="NCBI Taxonomy" id="1852828"/>
    <lineage>
        <taxon>Bacteria</taxon>
        <taxon>Bacteria division TA06</taxon>
    </lineage>
</organism>
<dbReference type="GO" id="GO:0008236">
    <property type="term" value="F:serine-type peptidase activity"/>
    <property type="evidence" value="ECO:0007669"/>
    <property type="project" value="InterPro"/>
</dbReference>
<name>A0A1V5MHE7_UNCT6</name>
<dbReference type="PANTHER" id="PTHR43037:SF5">
    <property type="entry name" value="FERULOYL ESTERASE"/>
    <property type="match status" value="1"/>
</dbReference>
<accession>A0A1V5MHE7</accession>
<protein>
    <submittedName>
        <fullName evidence="5">Prolyl oligopeptidase family protein</fullName>
    </submittedName>
</protein>
<sequence length="428" mass="48724">MKRRGWARLVVPGLLILAGTAGVLAAQEAKTAARPEWNGEELEFFYQNTYDNSSQPAILYKPAGIEKVAKAPLLIKLHYMSGDRFTVRRQGYYQEADKRLWYVLSPELHGKNTPGGRTSWASLEAQHDVIDALETVLRNTPNIDRRRIYLAGRSMGGTLALLMAAKYPDRFAAVVAGQPVTDYESYYRTSVFIRKSPVKEVFLKEMGGEPKEVPFEYRRRSSFSYARNLACLPVTIWAGVEDSVVPREQVELLHREMSIYNPYQPPVNWLVGAPHNAGNYNAAWVCDHLQYYENIAENEMKRLPYRYYRSLDLRTDESKPFFYLNPVLAREDDLGEMRSSIKDGKLAVVTRNLKELTIDLYQAAGLPADRAAAAAIVSRYEVRSDRSLKFIMLYDGQPLREESVVNLKSGEIPWGGEDPGLRNNRIKQ</sequence>
<dbReference type="InterPro" id="IPR050955">
    <property type="entry name" value="Plant_Biomass_Hydrol_Est"/>
</dbReference>
<reference evidence="5" key="1">
    <citation type="submission" date="2017-02" db="EMBL/GenBank/DDBJ databases">
        <title>Delving into the versatile metabolic prowess of the omnipresent phylum Bacteroidetes.</title>
        <authorList>
            <person name="Nobu M.K."/>
            <person name="Mei R."/>
            <person name="Narihiro T."/>
            <person name="Kuroda K."/>
            <person name="Liu W.-T."/>
        </authorList>
    </citation>
    <scope>NUCLEOTIDE SEQUENCE</scope>
    <source>
        <strain evidence="5">ADurb.Bin417</strain>
    </source>
</reference>
<evidence type="ECO:0000313" key="5">
    <source>
        <dbReference type="EMBL" id="OPZ92522.1"/>
    </source>
</evidence>
<evidence type="ECO:0000259" key="4">
    <source>
        <dbReference type="Pfam" id="PF00326"/>
    </source>
</evidence>